<evidence type="ECO:0000256" key="1">
    <source>
        <dbReference type="ARBA" id="ARBA00002634"/>
    </source>
</evidence>
<keyword evidence="10 15" id="KW-0949">S-adenosyl-L-methionine</keyword>
<evidence type="ECO:0000256" key="15">
    <source>
        <dbReference type="HAMAP-Rule" id="MF_00605"/>
    </source>
</evidence>
<evidence type="ECO:0000256" key="11">
    <source>
        <dbReference type="ARBA" id="ARBA00022694"/>
    </source>
</evidence>
<comment type="caution">
    <text evidence="19">The sequence shown here is derived from an EMBL/GenBank/DDBJ whole genome shotgun (WGS) entry which is preliminary data.</text>
</comment>
<gene>
    <name evidence="15" type="primary">trmD</name>
    <name evidence="19" type="ORF">A3B90_00855</name>
</gene>
<evidence type="ECO:0000256" key="14">
    <source>
        <dbReference type="ARBA" id="ARBA00047783"/>
    </source>
</evidence>
<keyword evidence="9 15" id="KW-0808">Transferase</keyword>
<accession>A0A1F6M4J8</accession>
<comment type="catalytic activity">
    <reaction evidence="14 15 17">
        <text>guanosine(37) in tRNA + S-adenosyl-L-methionine = N(1)-methylguanosine(37) in tRNA + S-adenosyl-L-homocysteine + H(+)</text>
        <dbReference type="Rhea" id="RHEA:36899"/>
        <dbReference type="Rhea" id="RHEA-COMP:10145"/>
        <dbReference type="Rhea" id="RHEA-COMP:10147"/>
        <dbReference type="ChEBI" id="CHEBI:15378"/>
        <dbReference type="ChEBI" id="CHEBI:57856"/>
        <dbReference type="ChEBI" id="CHEBI:59789"/>
        <dbReference type="ChEBI" id="CHEBI:73542"/>
        <dbReference type="ChEBI" id="CHEBI:74269"/>
        <dbReference type="EC" id="2.1.1.228"/>
    </reaction>
</comment>
<dbReference type="PANTHER" id="PTHR46417:SF1">
    <property type="entry name" value="TRNA (GUANINE-N(1)-)-METHYLTRANSFERASE"/>
    <property type="match status" value="1"/>
</dbReference>
<evidence type="ECO:0000256" key="6">
    <source>
        <dbReference type="ARBA" id="ARBA00014679"/>
    </source>
</evidence>
<dbReference type="InterPro" id="IPR016009">
    <property type="entry name" value="tRNA_MeTrfase_TRMD/TRM10"/>
</dbReference>
<dbReference type="CDD" id="cd18080">
    <property type="entry name" value="TrmD-like"/>
    <property type="match status" value="1"/>
</dbReference>
<dbReference type="GO" id="GO:0005829">
    <property type="term" value="C:cytosol"/>
    <property type="evidence" value="ECO:0007669"/>
    <property type="project" value="TreeGrafter"/>
</dbReference>
<comment type="subcellular location">
    <subcellularLocation>
        <location evidence="2 15 17">Cytoplasm</location>
    </subcellularLocation>
</comment>
<evidence type="ECO:0000256" key="9">
    <source>
        <dbReference type="ARBA" id="ARBA00022679"/>
    </source>
</evidence>
<evidence type="ECO:0000256" key="2">
    <source>
        <dbReference type="ARBA" id="ARBA00004496"/>
    </source>
</evidence>
<dbReference type="GO" id="GO:0052906">
    <property type="term" value="F:tRNA (guanine(37)-N1)-methyltransferase activity"/>
    <property type="evidence" value="ECO:0007669"/>
    <property type="project" value="UniProtKB-UniRule"/>
</dbReference>
<dbReference type="EMBL" id="MFPX01000015">
    <property type="protein sequence ID" value="OGH66571.1"/>
    <property type="molecule type" value="Genomic_DNA"/>
</dbReference>
<dbReference type="Gene3D" id="3.40.1280.10">
    <property type="match status" value="1"/>
</dbReference>
<keyword evidence="8 15" id="KW-0489">Methyltransferase</keyword>
<dbReference type="STRING" id="1798676.A3B90_00855"/>
<protein>
    <recommendedName>
        <fullName evidence="6 15">tRNA (guanine-N(1)-)-methyltransferase</fullName>
        <ecNumber evidence="5 15">2.1.1.228</ecNumber>
    </recommendedName>
    <alternativeName>
        <fullName evidence="12 15">M1G-methyltransferase</fullName>
    </alternativeName>
    <alternativeName>
        <fullName evidence="13 15">tRNA [GM37] methyltransferase</fullName>
    </alternativeName>
</protein>
<dbReference type="GO" id="GO:0002939">
    <property type="term" value="P:tRNA N1-guanine methylation"/>
    <property type="evidence" value="ECO:0007669"/>
    <property type="project" value="TreeGrafter"/>
</dbReference>
<dbReference type="SUPFAM" id="SSF75217">
    <property type="entry name" value="alpha/beta knot"/>
    <property type="match status" value="1"/>
</dbReference>
<evidence type="ECO:0000313" key="20">
    <source>
        <dbReference type="Proteomes" id="UP000178742"/>
    </source>
</evidence>
<name>A0A1F6M4J8_9BACT</name>
<dbReference type="EC" id="2.1.1.228" evidence="5 15"/>
<evidence type="ECO:0000256" key="17">
    <source>
        <dbReference type="RuleBase" id="RU003464"/>
    </source>
</evidence>
<dbReference type="Gene3D" id="1.10.1270.20">
    <property type="entry name" value="tRNA(m1g37)methyltransferase, domain 2"/>
    <property type="match status" value="1"/>
</dbReference>
<evidence type="ECO:0000256" key="3">
    <source>
        <dbReference type="ARBA" id="ARBA00007630"/>
    </source>
</evidence>
<evidence type="ECO:0000256" key="12">
    <source>
        <dbReference type="ARBA" id="ARBA00029736"/>
    </source>
</evidence>
<evidence type="ECO:0000256" key="5">
    <source>
        <dbReference type="ARBA" id="ARBA00012807"/>
    </source>
</evidence>
<keyword evidence="11 15" id="KW-0819">tRNA processing</keyword>
<dbReference type="PIRSF" id="PIRSF000386">
    <property type="entry name" value="tRNA_mtase"/>
    <property type="match status" value="1"/>
</dbReference>
<evidence type="ECO:0000256" key="4">
    <source>
        <dbReference type="ARBA" id="ARBA00011738"/>
    </source>
</evidence>
<comment type="similarity">
    <text evidence="3 15 17">Belongs to the RNA methyltransferase TrmD family.</text>
</comment>
<evidence type="ECO:0000256" key="16">
    <source>
        <dbReference type="PIRSR" id="PIRSR000386-1"/>
    </source>
</evidence>
<evidence type="ECO:0000256" key="10">
    <source>
        <dbReference type="ARBA" id="ARBA00022691"/>
    </source>
</evidence>
<comment type="caution">
    <text evidence="15">Lacks conserved residue(s) required for the propagation of feature annotation.</text>
</comment>
<organism evidence="19 20">
    <name type="scientific">Candidatus Magasanikbacteria bacterium RIFCSPHIGHO2_02_FULL_41_13</name>
    <dbReference type="NCBI Taxonomy" id="1798676"/>
    <lineage>
        <taxon>Bacteria</taxon>
        <taxon>Candidatus Magasanikiibacteriota</taxon>
    </lineage>
</organism>
<evidence type="ECO:0000256" key="8">
    <source>
        <dbReference type="ARBA" id="ARBA00022603"/>
    </source>
</evidence>
<evidence type="ECO:0000259" key="18">
    <source>
        <dbReference type="Pfam" id="PF01746"/>
    </source>
</evidence>
<feature type="domain" description="tRNA methyltransferase TRMD/TRM10-type" evidence="18">
    <location>
        <begin position="1"/>
        <end position="231"/>
    </location>
</feature>
<dbReference type="InterPro" id="IPR029028">
    <property type="entry name" value="Alpha/beta_knot_MTases"/>
</dbReference>
<evidence type="ECO:0000256" key="13">
    <source>
        <dbReference type="ARBA" id="ARBA00033392"/>
    </source>
</evidence>
<proteinExistence type="inferred from homology"/>
<feature type="binding site" evidence="15 16">
    <location>
        <position position="131"/>
    </location>
    <ligand>
        <name>S-adenosyl-L-methionine</name>
        <dbReference type="ChEBI" id="CHEBI:59789"/>
    </ligand>
</feature>
<dbReference type="InterPro" id="IPR029026">
    <property type="entry name" value="tRNA_m1G_MTases_N"/>
</dbReference>
<evidence type="ECO:0000256" key="7">
    <source>
        <dbReference type="ARBA" id="ARBA00022490"/>
    </source>
</evidence>
<dbReference type="Pfam" id="PF01746">
    <property type="entry name" value="tRNA_m1G_MT"/>
    <property type="match status" value="1"/>
</dbReference>
<dbReference type="AlphaFoldDB" id="A0A1F6M4J8"/>
<dbReference type="Proteomes" id="UP000178742">
    <property type="component" value="Unassembled WGS sequence"/>
</dbReference>
<keyword evidence="7 15" id="KW-0963">Cytoplasm</keyword>
<comment type="function">
    <text evidence="1 15 17">Specifically methylates guanosine-37 in various tRNAs.</text>
</comment>
<reference evidence="19 20" key="1">
    <citation type="journal article" date="2016" name="Nat. Commun.">
        <title>Thousands of microbial genomes shed light on interconnected biogeochemical processes in an aquifer system.</title>
        <authorList>
            <person name="Anantharaman K."/>
            <person name="Brown C.T."/>
            <person name="Hug L.A."/>
            <person name="Sharon I."/>
            <person name="Castelle C.J."/>
            <person name="Probst A.J."/>
            <person name="Thomas B.C."/>
            <person name="Singh A."/>
            <person name="Wilkins M.J."/>
            <person name="Karaoz U."/>
            <person name="Brodie E.L."/>
            <person name="Williams K.H."/>
            <person name="Hubbard S.S."/>
            <person name="Banfield J.F."/>
        </authorList>
    </citation>
    <scope>NUCLEOTIDE SEQUENCE [LARGE SCALE GENOMIC DNA]</scope>
</reference>
<dbReference type="InterPro" id="IPR023148">
    <property type="entry name" value="tRNA_m1G_MeTrfase_C_sf"/>
</dbReference>
<dbReference type="HAMAP" id="MF_00605">
    <property type="entry name" value="TrmD"/>
    <property type="match status" value="1"/>
</dbReference>
<comment type="subunit">
    <text evidence="4 15 17">Homodimer.</text>
</comment>
<dbReference type="FunFam" id="3.40.1280.10:FF:000001">
    <property type="entry name" value="tRNA (guanine-N(1)-)-methyltransferase"/>
    <property type="match status" value="1"/>
</dbReference>
<sequence length="232" mass="26213">MKFNIITIFPDIIEGYFKETILARARKNKIIDLNVVYLRDFAEDKHQKVDDTPYGGGAGMVMKPEPLYKALNSLDAIPFGKTPALGKLKKIFNGDIKKKKRTILMSPRGRQFDQRIAEEWSKYSELTFICGRYEGVDQRVVDHMIDEEISIGPYVLAGGELGALVIAEAVSRLIPGVLGNEDSLKEETHNTDIEGEYPHYTKPADFKGYKVPPVLLSGDHQKIAQWRKKTSK</sequence>
<dbReference type="NCBIfam" id="TIGR00088">
    <property type="entry name" value="trmD"/>
    <property type="match status" value="1"/>
</dbReference>
<evidence type="ECO:0000313" key="19">
    <source>
        <dbReference type="EMBL" id="OGH66571.1"/>
    </source>
</evidence>
<dbReference type="InterPro" id="IPR002649">
    <property type="entry name" value="tRNA_m1G_MeTrfase_TrmD"/>
</dbReference>
<dbReference type="NCBIfam" id="NF000648">
    <property type="entry name" value="PRK00026.1"/>
    <property type="match status" value="1"/>
</dbReference>
<dbReference type="PANTHER" id="PTHR46417">
    <property type="entry name" value="TRNA (GUANINE-N(1)-)-METHYLTRANSFERASE"/>
    <property type="match status" value="1"/>
</dbReference>